<dbReference type="OrthoDB" id="6064299at2759"/>
<dbReference type="Proteomes" id="UP000245119">
    <property type="component" value="Linkage Group LG8"/>
</dbReference>
<evidence type="ECO:0000313" key="1">
    <source>
        <dbReference type="EMBL" id="PVD25398.1"/>
    </source>
</evidence>
<proteinExistence type="predicted"/>
<protein>
    <submittedName>
        <fullName evidence="1">Uncharacterized protein</fullName>
    </submittedName>
</protein>
<evidence type="ECO:0000313" key="2">
    <source>
        <dbReference type="Proteomes" id="UP000245119"/>
    </source>
</evidence>
<dbReference type="EMBL" id="PZQS01000008">
    <property type="protein sequence ID" value="PVD25398.1"/>
    <property type="molecule type" value="Genomic_DNA"/>
</dbReference>
<keyword evidence="2" id="KW-1185">Reference proteome</keyword>
<dbReference type="AlphaFoldDB" id="A0A2T7NW47"/>
<sequence length="218" mass="24655">MFFSADCILGLLRSATSSTVDVGSHEIGLKYCKAMSTWQSTVLEHYDLAVRKRGICHPKAQLSLKPFVVLLFVGSAVRRLRYYSEGEETASVSVLTQGPLPDLVPITYSQFALRERSLSAPDLESQQRQRLTEREVGRELRRISDEFLRTHAFRHVRPGALASIHAELNTVAALFLGGARRLLYRNFAGYFRCVFTWTRRAVLDAERHEADSPVDSPR</sequence>
<accession>A0A2T7NW47</accession>
<organism evidence="1 2">
    <name type="scientific">Pomacea canaliculata</name>
    <name type="common">Golden apple snail</name>
    <dbReference type="NCBI Taxonomy" id="400727"/>
    <lineage>
        <taxon>Eukaryota</taxon>
        <taxon>Metazoa</taxon>
        <taxon>Spiralia</taxon>
        <taxon>Lophotrochozoa</taxon>
        <taxon>Mollusca</taxon>
        <taxon>Gastropoda</taxon>
        <taxon>Caenogastropoda</taxon>
        <taxon>Architaenioglossa</taxon>
        <taxon>Ampullarioidea</taxon>
        <taxon>Ampullariidae</taxon>
        <taxon>Pomacea</taxon>
    </lineage>
</organism>
<name>A0A2T7NW47_POMCA</name>
<reference evidence="1 2" key="1">
    <citation type="submission" date="2018-04" db="EMBL/GenBank/DDBJ databases">
        <title>The genome of golden apple snail Pomacea canaliculata provides insight into stress tolerance and invasive adaptation.</title>
        <authorList>
            <person name="Liu C."/>
            <person name="Liu B."/>
            <person name="Ren Y."/>
            <person name="Zhang Y."/>
            <person name="Wang H."/>
            <person name="Li S."/>
            <person name="Jiang F."/>
            <person name="Yin L."/>
            <person name="Zhang G."/>
            <person name="Qian W."/>
            <person name="Fan W."/>
        </authorList>
    </citation>
    <scope>NUCLEOTIDE SEQUENCE [LARGE SCALE GENOMIC DNA]</scope>
    <source>
        <strain evidence="1">SZHN2017</strain>
        <tissue evidence="1">Muscle</tissue>
    </source>
</reference>
<gene>
    <name evidence="1" type="ORF">C0Q70_13054</name>
</gene>
<comment type="caution">
    <text evidence="1">The sequence shown here is derived from an EMBL/GenBank/DDBJ whole genome shotgun (WGS) entry which is preliminary data.</text>
</comment>